<dbReference type="InterPro" id="IPR036872">
    <property type="entry name" value="CH_dom_sf"/>
</dbReference>
<dbReference type="CDD" id="cd00014">
    <property type="entry name" value="CH_SF"/>
    <property type="match status" value="2"/>
</dbReference>
<evidence type="ECO:0000313" key="3">
    <source>
        <dbReference type="EMBL" id="EAS03389.2"/>
    </source>
</evidence>
<feature type="compositionally biased region" description="Polar residues" evidence="1">
    <location>
        <begin position="375"/>
        <end position="384"/>
    </location>
</feature>
<feature type="region of interest" description="Disordered" evidence="1">
    <location>
        <begin position="220"/>
        <end position="248"/>
    </location>
</feature>
<evidence type="ECO:0000256" key="1">
    <source>
        <dbReference type="SAM" id="MobiDB-lite"/>
    </source>
</evidence>
<dbReference type="RefSeq" id="XP_001023634.2">
    <property type="nucleotide sequence ID" value="XM_001023634.2"/>
</dbReference>
<feature type="domain" description="Calponin-homology (CH)" evidence="2">
    <location>
        <begin position="1265"/>
        <end position="1377"/>
    </location>
</feature>
<dbReference type="HOGENOM" id="CLU_234480_0_0_1"/>
<accession>Q245H5</accession>
<dbReference type="Pfam" id="PF00307">
    <property type="entry name" value="CH"/>
    <property type="match status" value="1"/>
</dbReference>
<dbReference type="Gene3D" id="1.10.418.10">
    <property type="entry name" value="Calponin-like domain"/>
    <property type="match status" value="2"/>
</dbReference>
<protein>
    <recommendedName>
        <fullName evidence="2">Calponin-homology (CH) domain-containing protein</fullName>
    </recommendedName>
</protein>
<dbReference type="SUPFAM" id="SSF47576">
    <property type="entry name" value="Calponin-homology domain, CH-domain"/>
    <property type="match status" value="3"/>
</dbReference>
<dbReference type="Proteomes" id="UP000009168">
    <property type="component" value="Unassembled WGS sequence"/>
</dbReference>
<feature type="region of interest" description="Disordered" evidence="1">
    <location>
        <begin position="823"/>
        <end position="884"/>
    </location>
</feature>
<dbReference type="PROSITE" id="PS50021">
    <property type="entry name" value="CH"/>
    <property type="match status" value="2"/>
</dbReference>
<dbReference type="GeneID" id="7831762"/>
<dbReference type="EMBL" id="GG662485">
    <property type="protein sequence ID" value="EAS03389.2"/>
    <property type="molecule type" value="Genomic_DNA"/>
</dbReference>
<dbReference type="KEGG" id="tet:TTHERM_00731370"/>
<keyword evidence="4" id="KW-1185">Reference proteome</keyword>
<dbReference type="STRING" id="312017.Q245H5"/>
<feature type="compositionally biased region" description="Low complexity" evidence="1">
    <location>
        <begin position="826"/>
        <end position="852"/>
    </location>
</feature>
<reference evidence="4" key="1">
    <citation type="journal article" date="2006" name="PLoS Biol.">
        <title>Macronuclear genome sequence of the ciliate Tetrahymena thermophila, a model eukaryote.</title>
        <authorList>
            <person name="Eisen J.A."/>
            <person name="Coyne R.S."/>
            <person name="Wu M."/>
            <person name="Wu D."/>
            <person name="Thiagarajan M."/>
            <person name="Wortman J.R."/>
            <person name="Badger J.H."/>
            <person name="Ren Q."/>
            <person name="Amedeo P."/>
            <person name="Jones K.M."/>
            <person name="Tallon L.J."/>
            <person name="Delcher A.L."/>
            <person name="Salzberg S.L."/>
            <person name="Silva J.C."/>
            <person name="Haas B.J."/>
            <person name="Majoros W.H."/>
            <person name="Farzad M."/>
            <person name="Carlton J.M."/>
            <person name="Smith R.K. Jr."/>
            <person name="Garg J."/>
            <person name="Pearlman R.E."/>
            <person name="Karrer K.M."/>
            <person name="Sun L."/>
            <person name="Manning G."/>
            <person name="Elde N.C."/>
            <person name="Turkewitz A.P."/>
            <person name="Asai D.J."/>
            <person name="Wilkes D.E."/>
            <person name="Wang Y."/>
            <person name="Cai H."/>
            <person name="Collins K."/>
            <person name="Stewart B.A."/>
            <person name="Lee S.R."/>
            <person name="Wilamowska K."/>
            <person name="Weinberg Z."/>
            <person name="Ruzzo W.L."/>
            <person name="Wloga D."/>
            <person name="Gaertig J."/>
            <person name="Frankel J."/>
            <person name="Tsao C.-C."/>
            <person name="Gorovsky M.A."/>
            <person name="Keeling P.J."/>
            <person name="Waller R.F."/>
            <person name="Patron N.J."/>
            <person name="Cherry J.M."/>
            <person name="Stover N.A."/>
            <person name="Krieger C.J."/>
            <person name="del Toro C."/>
            <person name="Ryder H.F."/>
            <person name="Williamson S.C."/>
            <person name="Barbeau R.A."/>
            <person name="Hamilton E.P."/>
            <person name="Orias E."/>
        </authorList>
    </citation>
    <scope>NUCLEOTIDE SEQUENCE [LARGE SCALE GENOMIC DNA]</scope>
    <source>
        <strain evidence="4">SB210</strain>
    </source>
</reference>
<proteinExistence type="predicted"/>
<feature type="region of interest" description="Disordered" evidence="1">
    <location>
        <begin position="551"/>
        <end position="570"/>
    </location>
</feature>
<sequence length="1740" mass="201497">MENLNHLSDDPYLQQNLTIEFLISWVNQFQNYPHCSQAIDLSDFQSGIIFCELVYDVVLQRKGGSFLSKVITSNLNQQRCIQNISLALQEINDPNLNLTPQQVYGETDAIIQLIEYLQRIDKNQSNNDKPLQQNNQLYQQGIQQYKKPPLPNKMKLSGTYQESNKYSNGSTTNNANQYISPQFGLKQVKGSSGVGDELLEPDNESDAAYMENPYEMGLSQDNAYHQSNNSFQNQTPGIQSNRSSQQNSKMIENDYKLRHQQEYMNNGQSSNSHRSSNQQAQYDIEKQDEFGDAPNNQVINVENIQKMSQSLSEYFKKQNSTKNTSNNFFNIQEDGYPVDVDSVQEGQAGNQDQQNAPLMFQKSSNSQKNDEFDQSARNTSSQTRFYQMNKMRPGSKPFQEQIIEVPGEVTHQEKLKNYQLENQQENDEDQPRQLPTIDNDYSNRNSFSQEVPHFPNQNNIFEETQPRKLNSVPVREPQKYTPTKQNLIPMTMKDMAALQYPKRQLAKNQIHYQDVKNILNNKYGEEEDCGIQQKSKFINEERATVNYFKNQKQQKADSNNTQLQPQQYNSHSFNCSPQHKNSFIIDKFTSNKHCSEQKIKEAQEFLQKDTKEEKVNLKKILQGGVNISRISNKGDPLSATSNAIVLDIEIETVSEKTRAKLLNWLNDIKLLKQIPNLDQKLHKICKDGIIFADIINLMEGKNQIIKGLERKPKKEAQITANYLKIFNYLKNFDKMNPRYLSQQFLIQQNENIFWGFLDDLWYFYHNKISPNDIRYNGNGGSVVLQSSNHNTSQYSMLNINKQAPSAQQQQTQQLQQAKLNTNTSHLSSNFNNNTQQTSQGGQLSSQRRSNSQIPPNNLKQIQEEEDSHQHSQVQQHQDFLGDATSSQYKRRQYENYEDIMHDNHNEAKRKKSNQRSLKDNNSIMQGYTNSVEQNINALLTDENIPFYQNQNNNQETRQFQQQQYSRQQGLSKSPSSPNPLIATLQNVDVDLIKNWLRGLGFSHMLNKSERQQEQFIMLREKQQEIVNSEEQKNQRKNFRKKNINDKIWGSFSEEEEKIITQDPLKNGVLLCLTLSRIEMCRVDQLYRKPETIEQCYKNYDLAYRNIRARTVFVPIELLWRQKEIFQGELYSLWQICHGLMLSTNSIYVSTQLEGQENQIPNQFQNQMNSFSNNQHQMNPSYIQNYNSQRFNYNTQSGQVNTQNLFQSSNSSMIPTTFTNHAQQHVNPQQQLSQFPLNGTGSIMQNVSSNQMTVNMQLPYSEESMSKLKSNLIEWVEYLGIFAELNVECNDFVSFLSLCKDGAVLCYIMCKIFNIKIVGINRKACTKAAALSNIRKFLEIFKRTKELPNIFFVTEESIYEMKEHLIIYLLEELMRYQDNIPSHQPNSIFEEPYLKVFPQKENAFAARENSYGARANNAEASNQSTTIQQQNRSHQNPYFAKGSNNLPIEAKLSVHNQSNRDLLKNYNENFLNQSQQNVIDNQNLVNSQRQNTSVSLGVLNNSKSPTNQNNMNQENMKAQEQNKNNFQIDDPYSILPQSKRIENLELNTMASPTNIQVLKSINQQQQLTQTQRIEQVVQKNKVAQKAASSPIQKEDGVSIYNDFGSSDPDQDSLKIKNWLSSIGFEDLAYSLNFREQVIYQFKDGTILGKILEKLESKPIKGINLNPKTNAHCKYNLSKCIEFLEKKSDMTQDLLWDQNELFECSSDFIKKFLLAIRYAYRKATLSLKRANGSSVYSQISQK</sequence>
<evidence type="ECO:0000259" key="2">
    <source>
        <dbReference type="PROSITE" id="PS50021"/>
    </source>
</evidence>
<feature type="region of interest" description="Disordered" evidence="1">
    <location>
        <begin position="363"/>
        <end position="384"/>
    </location>
</feature>
<feature type="compositionally biased region" description="Low complexity" evidence="1">
    <location>
        <begin position="956"/>
        <end position="968"/>
    </location>
</feature>
<name>Q245H5_TETTS</name>
<gene>
    <name evidence="3" type="ORF">TTHERM_00731370</name>
</gene>
<organism evidence="3 4">
    <name type="scientific">Tetrahymena thermophila (strain SB210)</name>
    <dbReference type="NCBI Taxonomy" id="312017"/>
    <lineage>
        <taxon>Eukaryota</taxon>
        <taxon>Sar</taxon>
        <taxon>Alveolata</taxon>
        <taxon>Ciliophora</taxon>
        <taxon>Intramacronucleata</taxon>
        <taxon>Oligohymenophorea</taxon>
        <taxon>Hymenostomatida</taxon>
        <taxon>Tetrahymenina</taxon>
        <taxon>Tetrahymenidae</taxon>
        <taxon>Tetrahymena</taxon>
    </lineage>
</organism>
<dbReference type="InterPro" id="IPR001715">
    <property type="entry name" value="CH_dom"/>
</dbReference>
<dbReference type="InParanoid" id="Q245H5"/>
<dbReference type="eggNOG" id="ENOG502R2K0">
    <property type="taxonomic scope" value="Eukaryota"/>
</dbReference>
<evidence type="ECO:0000313" key="4">
    <source>
        <dbReference type="Proteomes" id="UP000009168"/>
    </source>
</evidence>
<feature type="region of interest" description="Disordered" evidence="1">
    <location>
        <begin position="956"/>
        <end position="978"/>
    </location>
</feature>
<feature type="domain" description="Calponin-homology (CH)" evidence="2">
    <location>
        <begin position="1608"/>
        <end position="1719"/>
    </location>
</feature>
<dbReference type="OrthoDB" id="297227at2759"/>